<dbReference type="Proteomes" id="UP000602381">
    <property type="component" value="Unassembled WGS sequence"/>
</dbReference>
<evidence type="ECO:0000259" key="1">
    <source>
        <dbReference type="Pfam" id="PF01471"/>
    </source>
</evidence>
<protein>
    <recommendedName>
        <fullName evidence="1">Peptidoglycan binding-like domain-containing protein</fullName>
    </recommendedName>
</protein>
<sequence>MLALAPKAQAGDRDGNFAIKGVGLAPCADYLVALEANDPRLPMFLGWVSGYLTSFNQYEPNTYDIVDWQSDAYIMQSLRGFCAANKERRFFEAAYQMAQSLKDTRVNSESPLVIVEGPSGPIRLYRSTLDEVRAALESQGFLDEQAHGRDALMRALTDYQNANGLKATGAPDNPTLYALLVNR</sequence>
<feature type="domain" description="Peptidoglycan binding-like" evidence="1">
    <location>
        <begin position="131"/>
        <end position="179"/>
    </location>
</feature>
<evidence type="ECO:0000313" key="2">
    <source>
        <dbReference type="EMBL" id="GGO06500.1"/>
    </source>
</evidence>
<dbReference type="InterPro" id="IPR002477">
    <property type="entry name" value="Peptidoglycan-bd-like"/>
</dbReference>
<comment type="caution">
    <text evidence="2">The sequence shown here is derived from an EMBL/GenBank/DDBJ whole genome shotgun (WGS) entry which is preliminary data.</text>
</comment>
<keyword evidence="3" id="KW-1185">Reference proteome</keyword>
<evidence type="ECO:0000313" key="3">
    <source>
        <dbReference type="Proteomes" id="UP000602381"/>
    </source>
</evidence>
<dbReference type="SUPFAM" id="SSF47090">
    <property type="entry name" value="PGBD-like"/>
    <property type="match status" value="1"/>
</dbReference>
<proteinExistence type="predicted"/>
<reference evidence="3" key="1">
    <citation type="journal article" date="2019" name="Int. J. Syst. Evol. Microbiol.">
        <title>The Global Catalogue of Microorganisms (GCM) 10K type strain sequencing project: providing services to taxonomists for standard genome sequencing and annotation.</title>
        <authorList>
            <consortium name="The Broad Institute Genomics Platform"/>
            <consortium name="The Broad Institute Genome Sequencing Center for Infectious Disease"/>
            <person name="Wu L."/>
            <person name="Ma J."/>
        </authorList>
    </citation>
    <scope>NUCLEOTIDE SEQUENCE [LARGE SCALE GENOMIC DNA]</scope>
    <source>
        <strain evidence="3">JCM 17843</strain>
    </source>
</reference>
<dbReference type="InterPro" id="IPR036365">
    <property type="entry name" value="PGBD-like_sf"/>
</dbReference>
<dbReference type="Pfam" id="PF01471">
    <property type="entry name" value="PG_binding_1"/>
    <property type="match status" value="1"/>
</dbReference>
<organism evidence="2 3">
    <name type="scientific">Iodidimonas muriae</name>
    <dbReference type="NCBI Taxonomy" id="261467"/>
    <lineage>
        <taxon>Bacteria</taxon>
        <taxon>Pseudomonadati</taxon>
        <taxon>Pseudomonadota</taxon>
        <taxon>Alphaproteobacteria</taxon>
        <taxon>Iodidimonadales</taxon>
        <taxon>Iodidimonadaceae</taxon>
        <taxon>Iodidimonas</taxon>
    </lineage>
</organism>
<gene>
    <name evidence="2" type="ORF">GCM10007972_04910</name>
</gene>
<accession>A0ABQ2L833</accession>
<dbReference type="EMBL" id="BMOV01000002">
    <property type="protein sequence ID" value="GGO06500.1"/>
    <property type="molecule type" value="Genomic_DNA"/>
</dbReference>
<name>A0ABQ2L833_9PROT</name>